<dbReference type="InterPro" id="IPR001611">
    <property type="entry name" value="Leu-rich_rpt"/>
</dbReference>
<dbReference type="InterPro" id="IPR052574">
    <property type="entry name" value="CDIRP"/>
</dbReference>
<accession>A0ABV5FCK9</accession>
<gene>
    <name evidence="3" type="ORF">ACFFU9_08750</name>
</gene>
<dbReference type="Pfam" id="PF13585">
    <property type="entry name" value="CHU_C"/>
    <property type="match status" value="1"/>
</dbReference>
<dbReference type="InterPro" id="IPR026341">
    <property type="entry name" value="T9SS_type_B"/>
</dbReference>
<protein>
    <submittedName>
        <fullName evidence="3">T9SS type B sorting domain-containing protein</fullName>
    </submittedName>
</protein>
<evidence type="ECO:0000256" key="1">
    <source>
        <dbReference type="ARBA" id="ARBA00022614"/>
    </source>
</evidence>
<keyword evidence="1" id="KW-0433">Leucine-rich repeat</keyword>
<evidence type="ECO:0000256" key="2">
    <source>
        <dbReference type="ARBA" id="ARBA00022737"/>
    </source>
</evidence>
<sequence>MACTIFPYINYKTVLVFLFLNLGLFSGFSQNTAIPDLNFEQALIDLGYDSGPLNGSVPTANISGIKNLDVTNQNISDLTGIENFTSLTVLNCENNNLTSLNTSNNLFLKQLFCNTNKLTTLEVSKNENLNILWCAYNQLTSIDVSKNKHLIALVCDNNLLKTLNTSENKTLNILVCSDNQITNLDLWNNTDLNRLECANNLLKTLAIERLAKLSFLNCKNNKITSLNTLDTNGLIHLNCAFNQLLKLDVSKHLLLKDLNCSYNSLCFLNVKNGNNNMLNAIDFSSNPDLECVVADPISAHRNEWLPASFFNFVTHAEECQNFVNVDKLNNAVVKTSYTLPVLVHGSYFTEPQGQGKAWSAGDIITTSQTLYIYANSSCNSNETTFNILVNPNDFFIPKYFTPNNDGNHDSWNVIDQAGAIKNIAIYNRYGKLLKTLYPNSSGWNGTFNGQLLNTDDYWYLITLVSGKILKGYFTLKR</sequence>
<dbReference type="InterPro" id="IPR032675">
    <property type="entry name" value="LRR_dom_sf"/>
</dbReference>
<keyword evidence="4" id="KW-1185">Reference proteome</keyword>
<dbReference type="PANTHER" id="PTHR47566">
    <property type="match status" value="1"/>
</dbReference>
<dbReference type="PANTHER" id="PTHR47566:SF1">
    <property type="entry name" value="PROTEIN NUD1"/>
    <property type="match status" value="1"/>
</dbReference>
<dbReference type="Gene3D" id="3.80.10.10">
    <property type="entry name" value="Ribonuclease Inhibitor"/>
    <property type="match status" value="1"/>
</dbReference>
<proteinExistence type="predicted"/>
<name>A0ABV5FCK9_9FLAO</name>
<evidence type="ECO:0000313" key="3">
    <source>
        <dbReference type="EMBL" id="MFB9056828.1"/>
    </source>
</evidence>
<comment type="caution">
    <text evidence="3">The sequence shown here is derived from an EMBL/GenBank/DDBJ whole genome shotgun (WGS) entry which is preliminary data.</text>
</comment>
<dbReference type="NCBIfam" id="TIGR04131">
    <property type="entry name" value="Bac_Flav_CTERM"/>
    <property type="match status" value="1"/>
</dbReference>
<evidence type="ECO:0000313" key="4">
    <source>
        <dbReference type="Proteomes" id="UP001589585"/>
    </source>
</evidence>
<reference evidence="3 4" key="1">
    <citation type="submission" date="2024-09" db="EMBL/GenBank/DDBJ databases">
        <authorList>
            <person name="Sun Q."/>
            <person name="Mori K."/>
        </authorList>
    </citation>
    <scope>NUCLEOTIDE SEQUENCE [LARGE SCALE GENOMIC DNA]</scope>
    <source>
        <strain evidence="3 4">CECT 8622</strain>
    </source>
</reference>
<organism evidence="3 4">
    <name type="scientific">Mariniflexile ostreae</name>
    <dbReference type="NCBI Taxonomy" id="1520892"/>
    <lineage>
        <taxon>Bacteria</taxon>
        <taxon>Pseudomonadati</taxon>
        <taxon>Bacteroidota</taxon>
        <taxon>Flavobacteriia</taxon>
        <taxon>Flavobacteriales</taxon>
        <taxon>Flavobacteriaceae</taxon>
        <taxon>Mariniflexile</taxon>
    </lineage>
</organism>
<keyword evidence="2" id="KW-0677">Repeat</keyword>
<dbReference type="EMBL" id="JBHMFC010000033">
    <property type="protein sequence ID" value="MFB9056828.1"/>
    <property type="molecule type" value="Genomic_DNA"/>
</dbReference>
<dbReference type="RefSeq" id="WP_379861026.1">
    <property type="nucleotide sequence ID" value="NZ_JBHMFC010000033.1"/>
</dbReference>
<dbReference type="PROSITE" id="PS51450">
    <property type="entry name" value="LRR"/>
    <property type="match status" value="1"/>
</dbReference>
<dbReference type="SUPFAM" id="SSF52058">
    <property type="entry name" value="L domain-like"/>
    <property type="match status" value="1"/>
</dbReference>
<dbReference type="Proteomes" id="UP001589585">
    <property type="component" value="Unassembled WGS sequence"/>
</dbReference>